<dbReference type="SMART" id="SM00176">
    <property type="entry name" value="RAN"/>
    <property type="match status" value="1"/>
</dbReference>
<dbReference type="GO" id="GO:0003924">
    <property type="term" value="F:GTPase activity"/>
    <property type="evidence" value="ECO:0007669"/>
    <property type="project" value="UniProtKB-UniRule"/>
</dbReference>
<organism evidence="9 10">
    <name type="scientific">Menidia menidia</name>
    <name type="common">Atlantic silverside</name>
    <dbReference type="NCBI Taxonomy" id="238744"/>
    <lineage>
        <taxon>Eukaryota</taxon>
        <taxon>Metazoa</taxon>
        <taxon>Chordata</taxon>
        <taxon>Craniata</taxon>
        <taxon>Vertebrata</taxon>
        <taxon>Euteleostomi</taxon>
        <taxon>Actinopterygii</taxon>
        <taxon>Neopterygii</taxon>
        <taxon>Teleostei</taxon>
        <taxon>Neoteleostei</taxon>
        <taxon>Acanthomorphata</taxon>
        <taxon>Ovalentaria</taxon>
        <taxon>Atherinomorphae</taxon>
        <taxon>Atheriniformes</taxon>
        <taxon>Atherinopsidae</taxon>
        <taxon>Menidiinae</taxon>
        <taxon>Menidia</taxon>
    </lineage>
</organism>
<comment type="similarity">
    <text evidence="1 7">Belongs to the small GTPase superfamily. Rab family.</text>
</comment>
<keyword evidence="5 7" id="KW-0636">Prenylation</keyword>
<keyword evidence="3 7" id="KW-0342">GTP-binding</keyword>
<proteinExistence type="inferred from homology"/>
<evidence type="ECO:0000313" key="10">
    <source>
        <dbReference type="Proteomes" id="UP000677803"/>
    </source>
</evidence>
<dbReference type="InterPro" id="IPR030697">
    <property type="entry name" value="Rab29/Rab38/Rab32"/>
</dbReference>
<keyword evidence="2 7" id="KW-0547">Nucleotide-binding</keyword>
<protein>
    <recommendedName>
        <fullName evidence="7">Ras-related protein Rab</fullName>
    </recommendedName>
</protein>
<dbReference type="PROSITE" id="PS51421">
    <property type="entry name" value="RAS"/>
    <property type="match status" value="1"/>
</dbReference>
<dbReference type="PANTHER" id="PTHR47981">
    <property type="entry name" value="RAB FAMILY"/>
    <property type="match status" value="1"/>
</dbReference>
<dbReference type="OrthoDB" id="245989at2759"/>
<dbReference type="CDD" id="cd04107">
    <property type="entry name" value="Rab32_Rab38"/>
    <property type="match status" value="1"/>
</dbReference>
<dbReference type="PRINTS" id="PR00449">
    <property type="entry name" value="RASTRNSFRMNG"/>
</dbReference>
<evidence type="ECO:0000256" key="8">
    <source>
        <dbReference type="SAM" id="MobiDB-lite"/>
    </source>
</evidence>
<dbReference type="PROSITE" id="PS51419">
    <property type="entry name" value="RAB"/>
    <property type="match status" value="1"/>
</dbReference>
<feature type="region of interest" description="Disordered" evidence="8">
    <location>
        <begin position="224"/>
        <end position="245"/>
    </location>
</feature>
<dbReference type="GO" id="GO:0045335">
    <property type="term" value="C:phagocytic vesicle"/>
    <property type="evidence" value="ECO:0007669"/>
    <property type="project" value="TreeGrafter"/>
</dbReference>
<evidence type="ECO:0000256" key="6">
    <source>
        <dbReference type="ARBA" id="ARBA00046278"/>
    </source>
</evidence>
<dbReference type="InterPro" id="IPR001806">
    <property type="entry name" value="Small_GTPase"/>
</dbReference>
<evidence type="ECO:0000313" key="9">
    <source>
        <dbReference type="EMBL" id="CAG6021975.1"/>
    </source>
</evidence>
<dbReference type="EMBL" id="CAJRST010041110">
    <property type="protein sequence ID" value="CAG6021975.1"/>
    <property type="molecule type" value="Genomic_DNA"/>
</dbReference>
<dbReference type="GO" id="GO:0008333">
    <property type="term" value="P:endosome to lysosome transport"/>
    <property type="evidence" value="ECO:0007669"/>
    <property type="project" value="TreeGrafter"/>
</dbReference>
<dbReference type="SMART" id="SM00174">
    <property type="entry name" value="RHO"/>
    <property type="match status" value="1"/>
</dbReference>
<sequence>MAEHLLKILIVGDGNVGKSSFTHRYTSGQFNSSYKMTVGVDFSVKLLHWSEREKVRLQLWDIAGQERFISMTRIYYRGALGCVVMFDVTNSSSFLNCLHWKRDLDSKAMLPSGEPVPCILLANKCDLPGRVVSAESVDGFSRAHGFITWMETSVKENRNVQEAMRRLVQDILSAQSSLDTQEPRRKSDIPRINSLSHLIASWTFLFSLTEVSIQVMKPWARLNPSTLSADTTRPGRVKAHKDEVSPARVANGQRTQFKLK</sequence>
<evidence type="ECO:0000256" key="1">
    <source>
        <dbReference type="ARBA" id="ARBA00006270"/>
    </source>
</evidence>
<keyword evidence="7" id="KW-0472">Membrane</keyword>
<evidence type="ECO:0000256" key="7">
    <source>
        <dbReference type="RuleBase" id="RU367128"/>
    </source>
</evidence>
<dbReference type="Gene3D" id="3.40.50.300">
    <property type="entry name" value="P-loop containing nucleotide triphosphate hydrolases"/>
    <property type="match status" value="1"/>
</dbReference>
<accession>A0A8S4BUF3</accession>
<comment type="function">
    <text evidence="7">The small GTPases Rab are key regulators in vesicle trafficking.</text>
</comment>
<evidence type="ECO:0000256" key="5">
    <source>
        <dbReference type="ARBA" id="ARBA00023289"/>
    </source>
</evidence>
<comment type="caution">
    <text evidence="9">The sequence shown here is derived from an EMBL/GenBank/DDBJ whole genome shotgun (WGS) entry which is preliminary data.</text>
</comment>
<dbReference type="GO" id="GO:0090385">
    <property type="term" value="P:phagosome-lysosome fusion"/>
    <property type="evidence" value="ECO:0007669"/>
    <property type="project" value="TreeGrafter"/>
</dbReference>
<keyword evidence="10" id="KW-1185">Reference proteome</keyword>
<dbReference type="InterPro" id="IPR027417">
    <property type="entry name" value="P-loop_NTPase"/>
</dbReference>
<gene>
    <name evidence="9" type="ORF">MMEN_LOCUS22158</name>
</gene>
<dbReference type="InterPro" id="IPR005225">
    <property type="entry name" value="Small_GTP-bd"/>
</dbReference>
<dbReference type="GO" id="GO:0016020">
    <property type="term" value="C:membrane"/>
    <property type="evidence" value="ECO:0007669"/>
    <property type="project" value="UniProtKB-SubCell"/>
</dbReference>
<dbReference type="SMART" id="SM00175">
    <property type="entry name" value="RAB"/>
    <property type="match status" value="1"/>
</dbReference>
<dbReference type="GO" id="GO:0005770">
    <property type="term" value="C:late endosome"/>
    <property type="evidence" value="ECO:0007669"/>
    <property type="project" value="TreeGrafter"/>
</dbReference>
<dbReference type="SUPFAM" id="SSF52540">
    <property type="entry name" value="P-loop containing nucleoside triphosphate hydrolases"/>
    <property type="match status" value="1"/>
</dbReference>
<dbReference type="GO" id="GO:0005525">
    <property type="term" value="F:GTP binding"/>
    <property type="evidence" value="ECO:0007669"/>
    <property type="project" value="UniProtKB-UniRule"/>
</dbReference>
<dbReference type="SMART" id="SM00173">
    <property type="entry name" value="RAS"/>
    <property type="match status" value="1"/>
</dbReference>
<dbReference type="GO" id="GO:0005802">
    <property type="term" value="C:trans-Golgi network"/>
    <property type="evidence" value="ECO:0007669"/>
    <property type="project" value="UniProtKB-UniRule"/>
</dbReference>
<dbReference type="Proteomes" id="UP000677803">
    <property type="component" value="Unassembled WGS sequence"/>
</dbReference>
<comment type="subcellular location">
    <subcellularLocation>
        <location evidence="6">Endomembrane system</location>
        <topology evidence="6">Lipid-anchor</topology>
        <orientation evidence="6">Cytoplasmic side</orientation>
    </subcellularLocation>
    <subcellularLocation>
        <location evidence="7">Membrane</location>
        <topology evidence="7">Lipid-anchor</topology>
    </subcellularLocation>
</comment>
<reference evidence="9" key="1">
    <citation type="submission" date="2021-05" db="EMBL/GenBank/DDBJ databases">
        <authorList>
            <person name="Tigano A."/>
        </authorList>
    </citation>
    <scope>NUCLEOTIDE SEQUENCE</scope>
</reference>
<dbReference type="FunFam" id="3.40.50.300:FF:000222">
    <property type="entry name" value="RAB32, member RAS oncogene family"/>
    <property type="match status" value="1"/>
</dbReference>
<evidence type="ECO:0000256" key="4">
    <source>
        <dbReference type="ARBA" id="ARBA00023288"/>
    </source>
</evidence>
<dbReference type="GO" id="GO:0005764">
    <property type="term" value="C:lysosome"/>
    <property type="evidence" value="ECO:0007669"/>
    <property type="project" value="TreeGrafter"/>
</dbReference>
<evidence type="ECO:0000256" key="3">
    <source>
        <dbReference type="ARBA" id="ARBA00023134"/>
    </source>
</evidence>
<name>A0A8S4BUF3_9TELE</name>
<dbReference type="PROSITE" id="PS51420">
    <property type="entry name" value="RHO"/>
    <property type="match status" value="1"/>
</dbReference>
<keyword evidence="4 7" id="KW-0449">Lipoprotein</keyword>
<evidence type="ECO:0000256" key="2">
    <source>
        <dbReference type="ARBA" id="ARBA00022741"/>
    </source>
</evidence>
<dbReference type="AlphaFoldDB" id="A0A8S4BUF3"/>
<dbReference type="Pfam" id="PF00071">
    <property type="entry name" value="Ras"/>
    <property type="match status" value="1"/>
</dbReference>
<dbReference type="PANTHER" id="PTHR47981:SF42">
    <property type="entry name" value="RAS-RELATED PROTEIN RAB-7L1-LIKE ISOFORM X1"/>
    <property type="match status" value="1"/>
</dbReference>
<dbReference type="NCBIfam" id="TIGR00231">
    <property type="entry name" value="small_GTP"/>
    <property type="match status" value="1"/>
</dbReference>